<dbReference type="InterPro" id="IPR037523">
    <property type="entry name" value="VOC_core"/>
</dbReference>
<sequence>MPKLDRIIESALYVDDLGRAREFYTDVLQLNPILDADPLCAFDIGGDNVLLLFRRGGSLEPKVLPGPVLPNGEIPSHDGSGRLHVCFAVSEDQLTEWETHLNAHNIPIEGRTNWARGGRSIYFRDPDEHLLELMTPGNWPNY</sequence>
<gene>
    <name evidence="2" type="ORF">AWN90_23660</name>
</gene>
<dbReference type="InterPro" id="IPR029068">
    <property type="entry name" value="Glyas_Bleomycin-R_OHBP_Dase"/>
</dbReference>
<dbReference type="Proteomes" id="UP000076512">
    <property type="component" value="Unassembled WGS sequence"/>
</dbReference>
<dbReference type="InterPro" id="IPR004360">
    <property type="entry name" value="Glyas_Fos-R_dOase_dom"/>
</dbReference>
<feature type="domain" description="VOC" evidence="1">
    <location>
        <begin position="3"/>
        <end position="136"/>
    </location>
</feature>
<dbReference type="EMBL" id="LWGR01000004">
    <property type="protein sequence ID" value="KZM75000.1"/>
    <property type="molecule type" value="Genomic_DNA"/>
</dbReference>
<evidence type="ECO:0000259" key="1">
    <source>
        <dbReference type="PROSITE" id="PS51819"/>
    </source>
</evidence>
<accession>A0A164P1L2</accession>
<reference evidence="2 3" key="1">
    <citation type="submission" date="2016-04" db="EMBL/GenBank/DDBJ databases">
        <authorList>
            <person name="Evans L.H."/>
            <person name="Alamgir A."/>
            <person name="Owens N."/>
            <person name="Weber N.D."/>
            <person name="Virtaneva K."/>
            <person name="Barbian K."/>
            <person name="Babar A."/>
            <person name="Rosenke K."/>
        </authorList>
    </citation>
    <scope>NUCLEOTIDE SEQUENCE [LARGE SCALE GENOMIC DNA]</scope>
    <source>
        <strain evidence="2 3">IFM 0406</strain>
    </source>
</reference>
<comment type="caution">
    <text evidence="2">The sequence shown here is derived from an EMBL/GenBank/DDBJ whole genome shotgun (WGS) entry which is preliminary data.</text>
</comment>
<dbReference type="InterPro" id="IPR050383">
    <property type="entry name" value="GlyoxalaseI/FosfomycinResist"/>
</dbReference>
<protein>
    <submittedName>
        <fullName evidence="2">Glyoxalase</fullName>
    </submittedName>
</protein>
<name>A0A164P1L2_9NOCA</name>
<dbReference type="Gene3D" id="3.10.180.10">
    <property type="entry name" value="2,3-Dihydroxybiphenyl 1,2-Dioxygenase, domain 1"/>
    <property type="match status" value="1"/>
</dbReference>
<organism evidence="2 3">
    <name type="scientific">Nocardia terpenica</name>
    <dbReference type="NCBI Taxonomy" id="455432"/>
    <lineage>
        <taxon>Bacteria</taxon>
        <taxon>Bacillati</taxon>
        <taxon>Actinomycetota</taxon>
        <taxon>Actinomycetes</taxon>
        <taxon>Mycobacteriales</taxon>
        <taxon>Nocardiaceae</taxon>
        <taxon>Nocardia</taxon>
    </lineage>
</organism>
<dbReference type="AlphaFoldDB" id="A0A164P1L2"/>
<dbReference type="SUPFAM" id="SSF54593">
    <property type="entry name" value="Glyoxalase/Bleomycin resistance protein/Dihydroxybiphenyl dioxygenase"/>
    <property type="match status" value="1"/>
</dbReference>
<proteinExistence type="predicted"/>
<dbReference type="OrthoDB" id="5242400at2"/>
<dbReference type="PANTHER" id="PTHR21366">
    <property type="entry name" value="GLYOXALASE FAMILY PROTEIN"/>
    <property type="match status" value="1"/>
</dbReference>
<dbReference type="Pfam" id="PF00903">
    <property type="entry name" value="Glyoxalase"/>
    <property type="match status" value="1"/>
</dbReference>
<evidence type="ECO:0000313" key="2">
    <source>
        <dbReference type="EMBL" id="KZM75000.1"/>
    </source>
</evidence>
<dbReference type="RefSeq" id="WP_067587052.1">
    <property type="nucleotide sequence ID" value="NZ_JABMCZ010000005.1"/>
</dbReference>
<dbReference type="PANTHER" id="PTHR21366:SF22">
    <property type="entry name" value="VOC DOMAIN-CONTAINING PROTEIN"/>
    <property type="match status" value="1"/>
</dbReference>
<dbReference type="PROSITE" id="PS51819">
    <property type="entry name" value="VOC"/>
    <property type="match status" value="1"/>
</dbReference>
<evidence type="ECO:0000313" key="3">
    <source>
        <dbReference type="Proteomes" id="UP000076512"/>
    </source>
</evidence>
<keyword evidence="3" id="KW-1185">Reference proteome</keyword>